<name>A0A1S3K9C1_LINAN</name>
<dbReference type="GO" id="GO:0004930">
    <property type="term" value="F:G protein-coupled receptor activity"/>
    <property type="evidence" value="ECO:0007669"/>
    <property type="project" value="InterPro"/>
</dbReference>
<keyword evidence="8" id="KW-1185">Reference proteome</keyword>
<feature type="domain" description="G-protein coupled receptors family 1 profile" evidence="7">
    <location>
        <begin position="56"/>
        <end position="433"/>
    </location>
</feature>
<proteinExistence type="predicted"/>
<dbReference type="Gene3D" id="1.20.1070.10">
    <property type="entry name" value="Rhodopsin 7-helix transmembrane proteins"/>
    <property type="match status" value="2"/>
</dbReference>
<keyword evidence="2 6" id="KW-0812">Transmembrane</keyword>
<evidence type="ECO:0000256" key="2">
    <source>
        <dbReference type="ARBA" id="ARBA00022692"/>
    </source>
</evidence>
<evidence type="ECO:0000313" key="12">
    <source>
        <dbReference type="RefSeq" id="XP_013419094.1"/>
    </source>
</evidence>
<protein>
    <submittedName>
        <fullName evidence="9 10">Uncharacterized protein LOC106179852</fullName>
    </submittedName>
</protein>
<dbReference type="RefSeq" id="XP_013419091.1">
    <property type="nucleotide sequence ID" value="XM_013563637.1"/>
</dbReference>
<accession>A0A1S3K9C1</accession>
<keyword evidence="4 6" id="KW-0472">Membrane</keyword>
<dbReference type="PRINTS" id="PR00237">
    <property type="entry name" value="GPCRRHODOPSN"/>
</dbReference>
<dbReference type="PROSITE" id="PS50262">
    <property type="entry name" value="G_PROTEIN_RECEP_F1_2"/>
    <property type="match status" value="1"/>
</dbReference>
<comment type="subcellular location">
    <subcellularLocation>
        <location evidence="1">Membrane</location>
    </subcellularLocation>
</comment>
<organism evidence="8 10">
    <name type="scientific">Lingula anatina</name>
    <name type="common">Brachiopod</name>
    <name type="synonym">Lingula unguis</name>
    <dbReference type="NCBI Taxonomy" id="7574"/>
    <lineage>
        <taxon>Eukaryota</taxon>
        <taxon>Metazoa</taxon>
        <taxon>Spiralia</taxon>
        <taxon>Lophotrochozoa</taxon>
        <taxon>Brachiopoda</taxon>
        <taxon>Linguliformea</taxon>
        <taxon>Lingulata</taxon>
        <taxon>Lingulida</taxon>
        <taxon>Linguloidea</taxon>
        <taxon>Lingulidae</taxon>
        <taxon>Lingula</taxon>
    </lineage>
</organism>
<feature type="transmembrane region" description="Helical" evidence="6">
    <location>
        <begin position="161"/>
        <end position="181"/>
    </location>
</feature>
<evidence type="ECO:0000313" key="13">
    <source>
        <dbReference type="RefSeq" id="XP_013419095.1"/>
    </source>
</evidence>
<dbReference type="GO" id="GO:0016020">
    <property type="term" value="C:membrane"/>
    <property type="evidence" value="ECO:0007669"/>
    <property type="project" value="UniProtKB-SubCell"/>
</dbReference>
<feature type="transmembrane region" description="Helical" evidence="6">
    <location>
        <begin position="208"/>
        <end position="233"/>
    </location>
</feature>
<sequence>MENISFYINDTREEYSCYSQYIYRPIGPYDNHIEYQTSQWLNKVVPPILLILGTIGNVTSFFVLRRPFMLRTWTGFFLRALAVSDTVALWLGLSRHMIRVYDGGYDIRNLHDAVCKLQRFTLYTFLDLSAWLLVGLTVGRYISTCHIFKSHRYCTTKRAKIALAVTIGCAVAKNLHVFWTVTLNYNNKQQLLCNHFCDSEYFYFWKKVLPWVVFCVYAGGPFTFMMILNILIIRALQKSSKFQGVACRPVIKTPGTCSKSYYFTSTSGSRKNSLSPKQTPLLTRVTRDQSPALERKVEEILSKSLNGAKECNRNKLLPTGGGCHSPPNGLSPAHTPTGSRRPSHIIEDIIRKHRESKDSNNHKDFRSKSTTIMLLVVTFSFLLLASPSFINLIVEPYWNANIATPKEQAVQKLVSTVVLLLTYINHSINFLLYCVSGKRFRCELLRMWRCIPENVPVHSTHCHSRDSLHRLHLDTEMNAGRGSPQRSPHRSPHLNRKAANHLDNLDKISVV</sequence>
<dbReference type="CDD" id="cd14978">
    <property type="entry name" value="7tmA_FMRFamide_R-like"/>
    <property type="match status" value="1"/>
</dbReference>
<dbReference type="RefSeq" id="XP_013419092.1">
    <property type="nucleotide sequence ID" value="XM_013563638.1"/>
</dbReference>
<reference evidence="9 10" key="1">
    <citation type="submission" date="2025-04" db="UniProtKB">
        <authorList>
            <consortium name="RefSeq"/>
        </authorList>
    </citation>
    <scope>IDENTIFICATION</scope>
    <source>
        <tissue evidence="9 10">Gonads</tissue>
    </source>
</reference>
<dbReference type="InterPro" id="IPR000276">
    <property type="entry name" value="GPCR_Rhodpsn"/>
</dbReference>
<dbReference type="PANTHER" id="PTHR46641:SF25">
    <property type="entry name" value="CNMAMIDE RECEPTOR-RELATED"/>
    <property type="match status" value="1"/>
</dbReference>
<feature type="transmembrane region" description="Helical" evidence="6">
    <location>
        <begin position="120"/>
        <end position="141"/>
    </location>
</feature>
<dbReference type="PANTHER" id="PTHR46641">
    <property type="entry name" value="FMRFAMIDE RECEPTOR-RELATED"/>
    <property type="match status" value="1"/>
</dbReference>
<evidence type="ECO:0000313" key="11">
    <source>
        <dbReference type="RefSeq" id="XP_013419093.1"/>
    </source>
</evidence>
<feature type="transmembrane region" description="Helical" evidence="6">
    <location>
        <begin position="44"/>
        <end position="64"/>
    </location>
</feature>
<dbReference type="Pfam" id="PF00001">
    <property type="entry name" value="7tm_1"/>
    <property type="match status" value="1"/>
</dbReference>
<feature type="region of interest" description="Disordered" evidence="5">
    <location>
        <begin position="318"/>
        <end position="341"/>
    </location>
</feature>
<dbReference type="SUPFAM" id="SSF81321">
    <property type="entry name" value="Family A G protein-coupled receptor-like"/>
    <property type="match status" value="1"/>
</dbReference>
<dbReference type="KEGG" id="lak:106179852"/>
<evidence type="ECO:0000313" key="10">
    <source>
        <dbReference type="RefSeq" id="XP_013419092.1"/>
    </source>
</evidence>
<dbReference type="RefSeq" id="XP_013419094.1">
    <property type="nucleotide sequence ID" value="XM_013563640.1"/>
</dbReference>
<keyword evidence="3 6" id="KW-1133">Transmembrane helix</keyword>
<dbReference type="AlphaFoldDB" id="A0A1S3K9C1"/>
<dbReference type="RefSeq" id="XP_013419093.1">
    <property type="nucleotide sequence ID" value="XM_013563639.1"/>
</dbReference>
<dbReference type="InterPro" id="IPR017452">
    <property type="entry name" value="GPCR_Rhodpsn_7TM"/>
</dbReference>
<feature type="transmembrane region" description="Helical" evidence="6">
    <location>
        <begin position="76"/>
        <end position="93"/>
    </location>
</feature>
<evidence type="ECO:0000256" key="4">
    <source>
        <dbReference type="ARBA" id="ARBA00023136"/>
    </source>
</evidence>
<dbReference type="InterPro" id="IPR052954">
    <property type="entry name" value="GPCR-Ligand_Int"/>
</dbReference>
<evidence type="ECO:0000256" key="3">
    <source>
        <dbReference type="ARBA" id="ARBA00022989"/>
    </source>
</evidence>
<evidence type="ECO:0000313" key="9">
    <source>
        <dbReference type="RefSeq" id="XP_013419091.1"/>
    </source>
</evidence>
<feature type="transmembrane region" description="Helical" evidence="6">
    <location>
        <begin position="372"/>
        <end position="393"/>
    </location>
</feature>
<evidence type="ECO:0000256" key="1">
    <source>
        <dbReference type="ARBA" id="ARBA00004370"/>
    </source>
</evidence>
<evidence type="ECO:0000256" key="6">
    <source>
        <dbReference type="SAM" id="Phobius"/>
    </source>
</evidence>
<dbReference type="RefSeq" id="XP_013419096.1">
    <property type="nucleotide sequence ID" value="XM_013563642.1"/>
</dbReference>
<evidence type="ECO:0000313" key="14">
    <source>
        <dbReference type="RefSeq" id="XP_013419096.1"/>
    </source>
</evidence>
<feature type="transmembrane region" description="Helical" evidence="6">
    <location>
        <begin position="413"/>
        <end position="435"/>
    </location>
</feature>
<dbReference type="RefSeq" id="XP_013419095.1">
    <property type="nucleotide sequence ID" value="XM_013563641.1"/>
</dbReference>
<dbReference type="GeneID" id="106179852"/>
<dbReference type="Proteomes" id="UP000085678">
    <property type="component" value="Unplaced"/>
</dbReference>
<gene>
    <name evidence="9 10 11 12 13 14" type="primary">LOC106179852</name>
</gene>
<evidence type="ECO:0000313" key="8">
    <source>
        <dbReference type="Proteomes" id="UP000085678"/>
    </source>
</evidence>
<dbReference type="OrthoDB" id="9990906at2759"/>
<evidence type="ECO:0000256" key="5">
    <source>
        <dbReference type="SAM" id="MobiDB-lite"/>
    </source>
</evidence>
<evidence type="ECO:0000259" key="7">
    <source>
        <dbReference type="PROSITE" id="PS50262"/>
    </source>
</evidence>